<protein>
    <submittedName>
        <fullName evidence="2">Uncharacterized protein MANES_11G131400</fullName>
    </submittedName>
</protein>
<accession>A0A2P2LEA7</accession>
<proteinExistence type="predicted"/>
<dbReference type="InterPro" id="IPR036770">
    <property type="entry name" value="Ankyrin_rpt-contain_sf"/>
</dbReference>
<evidence type="ECO:0000256" key="1">
    <source>
        <dbReference type="SAM" id="Phobius"/>
    </source>
</evidence>
<dbReference type="Gene3D" id="1.25.40.20">
    <property type="entry name" value="Ankyrin repeat-containing domain"/>
    <property type="match status" value="1"/>
</dbReference>
<organism evidence="2">
    <name type="scientific">Rhizophora mucronata</name>
    <name type="common">Asiatic mangrove</name>
    <dbReference type="NCBI Taxonomy" id="61149"/>
    <lineage>
        <taxon>Eukaryota</taxon>
        <taxon>Viridiplantae</taxon>
        <taxon>Streptophyta</taxon>
        <taxon>Embryophyta</taxon>
        <taxon>Tracheophyta</taxon>
        <taxon>Spermatophyta</taxon>
        <taxon>Magnoliopsida</taxon>
        <taxon>eudicotyledons</taxon>
        <taxon>Gunneridae</taxon>
        <taxon>Pentapetalae</taxon>
        <taxon>rosids</taxon>
        <taxon>fabids</taxon>
        <taxon>Malpighiales</taxon>
        <taxon>Rhizophoraceae</taxon>
        <taxon>Rhizophora</taxon>
    </lineage>
</organism>
<keyword evidence="1" id="KW-0472">Membrane</keyword>
<evidence type="ECO:0000313" key="2">
    <source>
        <dbReference type="EMBL" id="MBX16289.1"/>
    </source>
</evidence>
<sequence length="88" mass="9511">MGQGLSCGASQEHGLFRALQLGDLGTLQAMLQRDPSLLHQTSYDRNSALHIAAAIGQIEVGFLGFALFGLNFWCFLVSHWFLVVGSSS</sequence>
<feature type="transmembrane region" description="Helical" evidence="1">
    <location>
        <begin position="60"/>
        <end position="82"/>
    </location>
</feature>
<dbReference type="EMBL" id="GGEC01035805">
    <property type="protein sequence ID" value="MBX16289.1"/>
    <property type="molecule type" value="Transcribed_RNA"/>
</dbReference>
<reference evidence="2" key="1">
    <citation type="submission" date="2018-02" db="EMBL/GenBank/DDBJ databases">
        <title>Rhizophora mucronata_Transcriptome.</title>
        <authorList>
            <person name="Meera S.P."/>
            <person name="Sreeshan A."/>
            <person name="Augustine A."/>
        </authorList>
    </citation>
    <scope>NUCLEOTIDE SEQUENCE</scope>
    <source>
        <tissue evidence="2">Leaf</tissue>
    </source>
</reference>
<keyword evidence="1" id="KW-0812">Transmembrane</keyword>
<dbReference type="AlphaFoldDB" id="A0A2P2LEA7"/>
<name>A0A2P2LEA7_RHIMU</name>
<keyword evidence="1" id="KW-1133">Transmembrane helix</keyword>